<feature type="transmembrane region" description="Helical" evidence="17">
    <location>
        <begin position="82"/>
        <end position="101"/>
    </location>
</feature>
<feature type="transmembrane region" description="Helical" evidence="17">
    <location>
        <begin position="1020"/>
        <end position="1041"/>
    </location>
</feature>
<dbReference type="InterPro" id="IPR032631">
    <property type="entry name" value="P-type_ATPase_N"/>
</dbReference>
<feature type="binding site" evidence="15">
    <location>
        <position position="563"/>
    </location>
    <ligand>
        <name>ATP</name>
        <dbReference type="ChEBI" id="CHEBI:30616"/>
    </ligand>
</feature>
<evidence type="ECO:0000256" key="8">
    <source>
        <dbReference type="ARBA" id="ARBA00022840"/>
    </source>
</evidence>
<dbReference type="InterPro" id="IPR023299">
    <property type="entry name" value="ATPase_P-typ_cyto_dom_N"/>
</dbReference>
<comment type="subcellular location">
    <subcellularLocation>
        <location evidence="2">Endomembrane system</location>
        <topology evidence="2">Multi-pass membrane protein</topology>
    </subcellularLocation>
    <subcellularLocation>
        <location evidence="17">Membrane</location>
        <topology evidence="17">Multi-pass membrane protein</topology>
    </subcellularLocation>
</comment>
<dbReference type="GO" id="GO:0016887">
    <property type="term" value="F:ATP hydrolysis activity"/>
    <property type="evidence" value="ECO:0007669"/>
    <property type="project" value="InterPro"/>
</dbReference>
<dbReference type="InterPro" id="IPR023214">
    <property type="entry name" value="HAD_sf"/>
</dbReference>
<dbReference type="KEGG" id="bbel:109466136"/>
<dbReference type="CDD" id="cd02073">
    <property type="entry name" value="P-type_ATPase_APLT_Dnf-like"/>
    <property type="match status" value="1"/>
</dbReference>
<feature type="transmembrane region" description="Helical" evidence="17">
    <location>
        <begin position="1061"/>
        <end position="1083"/>
    </location>
</feature>
<feature type="binding site" evidence="15">
    <location>
        <position position="597"/>
    </location>
    <ligand>
        <name>ATP</name>
        <dbReference type="ChEBI" id="CHEBI:30616"/>
    </ligand>
</feature>
<feature type="binding site" evidence="15">
    <location>
        <position position="540"/>
    </location>
    <ligand>
        <name>ATP</name>
        <dbReference type="ChEBI" id="CHEBI:30616"/>
    </ligand>
</feature>
<feature type="region of interest" description="Disordered" evidence="18">
    <location>
        <begin position="1105"/>
        <end position="1129"/>
    </location>
</feature>
<evidence type="ECO:0000256" key="16">
    <source>
        <dbReference type="PIRSR" id="PIRSR606539-3"/>
    </source>
</evidence>
<dbReference type="GO" id="GO:0140327">
    <property type="term" value="F:flippase activity"/>
    <property type="evidence" value="ECO:0007669"/>
    <property type="project" value="UniProtKB-ARBA"/>
</dbReference>
<dbReference type="Gene3D" id="2.70.150.10">
    <property type="entry name" value="Calcium-transporting ATPase, cytoplasmic transduction domain A"/>
    <property type="match status" value="1"/>
</dbReference>
<dbReference type="SFLD" id="SFLDG00002">
    <property type="entry name" value="C1.7:_P-type_atpase_like"/>
    <property type="match status" value="1"/>
</dbReference>
<evidence type="ECO:0000256" key="6">
    <source>
        <dbReference type="ARBA" id="ARBA00022723"/>
    </source>
</evidence>
<dbReference type="FunFam" id="3.40.1110.10:FF:000188">
    <property type="entry name" value="Phospholipid-transporting ATPase"/>
    <property type="match status" value="1"/>
</dbReference>
<dbReference type="GO" id="GO:0045332">
    <property type="term" value="P:phospholipid translocation"/>
    <property type="evidence" value="ECO:0007669"/>
    <property type="project" value="TreeGrafter"/>
</dbReference>
<feature type="binding site" evidence="15">
    <location>
        <position position="785"/>
    </location>
    <ligand>
        <name>ATP</name>
        <dbReference type="ChEBI" id="CHEBI:30616"/>
    </ligand>
</feature>
<dbReference type="SUPFAM" id="SSF81660">
    <property type="entry name" value="Metal cation-transporting ATPase, ATP-binding domain N"/>
    <property type="match status" value="1"/>
</dbReference>
<evidence type="ECO:0000256" key="9">
    <source>
        <dbReference type="ARBA" id="ARBA00022842"/>
    </source>
</evidence>
<feature type="binding site" evidence="15">
    <location>
        <position position="677"/>
    </location>
    <ligand>
        <name>ATP</name>
        <dbReference type="ChEBI" id="CHEBI:30616"/>
    </ligand>
</feature>
<dbReference type="GO" id="GO:0000287">
    <property type="term" value="F:magnesium ion binding"/>
    <property type="evidence" value="ECO:0007669"/>
    <property type="project" value="UniProtKB-UniRule"/>
</dbReference>
<dbReference type="AlphaFoldDB" id="A0A6P4Y4M2"/>
<dbReference type="Gene3D" id="3.40.50.1000">
    <property type="entry name" value="HAD superfamily/HAD-like"/>
    <property type="match status" value="1"/>
</dbReference>
<feature type="binding site" evidence="15">
    <location>
        <position position="679"/>
    </location>
    <ligand>
        <name>ATP</name>
        <dbReference type="ChEBI" id="CHEBI:30616"/>
    </ligand>
</feature>
<feature type="transmembrane region" description="Helical" evidence="17">
    <location>
        <begin position="989"/>
        <end position="1008"/>
    </location>
</feature>
<keyword evidence="10 17" id="KW-1278">Translocase</keyword>
<dbReference type="InterPro" id="IPR001757">
    <property type="entry name" value="P_typ_ATPase"/>
</dbReference>
<feature type="binding site" evidence="15">
    <location>
        <position position="791"/>
    </location>
    <ligand>
        <name>ATP</name>
        <dbReference type="ChEBI" id="CHEBI:30616"/>
    </ligand>
</feature>
<feature type="binding site" evidence="16">
    <location>
        <position position="811"/>
    </location>
    <ligand>
        <name>Mg(2+)</name>
        <dbReference type="ChEBI" id="CHEBI:18420"/>
    </ligand>
</feature>
<feature type="binding site" evidence="15">
    <location>
        <position position="499"/>
    </location>
    <ligand>
        <name>ATP</name>
        <dbReference type="ChEBI" id="CHEBI:30616"/>
    </ligand>
</feature>
<reference evidence="22 23" key="1">
    <citation type="submission" date="2025-04" db="UniProtKB">
        <authorList>
            <consortium name="RefSeq"/>
        </authorList>
    </citation>
    <scope>IDENTIFICATION</scope>
    <source>
        <tissue evidence="22 23">Gonad</tissue>
    </source>
</reference>
<dbReference type="InterPro" id="IPR032630">
    <property type="entry name" value="P_typ_ATPase_c"/>
</dbReference>
<dbReference type="Gene3D" id="3.40.1110.10">
    <property type="entry name" value="Calcium-transporting ATPase, cytoplasmic domain N"/>
    <property type="match status" value="1"/>
</dbReference>
<dbReference type="Proteomes" id="UP000515135">
    <property type="component" value="Unplaced"/>
</dbReference>
<comment type="catalytic activity">
    <reaction evidence="13 17">
        <text>ATP + H2O + phospholipidSide 1 = ADP + phosphate + phospholipidSide 2.</text>
        <dbReference type="EC" id="7.6.2.1"/>
    </reaction>
</comment>
<dbReference type="InterPro" id="IPR036412">
    <property type="entry name" value="HAD-like_sf"/>
</dbReference>
<evidence type="ECO:0000259" key="19">
    <source>
        <dbReference type="Pfam" id="PF16209"/>
    </source>
</evidence>
<evidence type="ECO:0000256" key="5">
    <source>
        <dbReference type="ARBA" id="ARBA00022692"/>
    </source>
</evidence>
<protein>
    <recommendedName>
        <fullName evidence="17">Phospholipid-transporting ATPase</fullName>
        <ecNumber evidence="17">7.6.2.1</ecNumber>
    </recommendedName>
</protein>
<evidence type="ECO:0000256" key="11">
    <source>
        <dbReference type="ARBA" id="ARBA00022989"/>
    </source>
</evidence>
<dbReference type="SUPFAM" id="SSF81653">
    <property type="entry name" value="Calcium ATPase, transduction domain A"/>
    <property type="match status" value="1"/>
</dbReference>
<dbReference type="InterPro" id="IPR008250">
    <property type="entry name" value="ATPase_P-typ_transduc_dom_A_sf"/>
</dbReference>
<dbReference type="Pfam" id="PF16209">
    <property type="entry name" value="PhoLip_ATPase_N"/>
    <property type="match status" value="1"/>
</dbReference>
<evidence type="ECO:0000313" key="22">
    <source>
        <dbReference type="RefSeq" id="XP_019619338.1"/>
    </source>
</evidence>
<evidence type="ECO:0000256" key="7">
    <source>
        <dbReference type="ARBA" id="ARBA00022741"/>
    </source>
</evidence>
<dbReference type="Pfam" id="PF13246">
    <property type="entry name" value="Cation_ATPase"/>
    <property type="match status" value="1"/>
</dbReference>
<dbReference type="PANTHER" id="PTHR24092">
    <property type="entry name" value="PROBABLE PHOSPHOLIPID-TRANSPORTING ATPASE"/>
    <property type="match status" value="1"/>
</dbReference>
<dbReference type="GO" id="GO:0007030">
    <property type="term" value="P:Golgi organization"/>
    <property type="evidence" value="ECO:0007669"/>
    <property type="project" value="TreeGrafter"/>
</dbReference>
<evidence type="ECO:0000256" key="12">
    <source>
        <dbReference type="ARBA" id="ARBA00023136"/>
    </source>
</evidence>
<dbReference type="GO" id="GO:0005524">
    <property type="term" value="F:ATP binding"/>
    <property type="evidence" value="ECO:0007669"/>
    <property type="project" value="UniProtKB-UniRule"/>
</dbReference>
<dbReference type="FunFam" id="3.40.50.1000:FF:000014">
    <property type="entry name" value="Phospholipid-transporting ATPase"/>
    <property type="match status" value="1"/>
</dbReference>
<dbReference type="SUPFAM" id="SSF81665">
    <property type="entry name" value="Calcium ATPase, transmembrane domain M"/>
    <property type="match status" value="1"/>
</dbReference>
<feature type="binding site" evidence="15">
    <location>
        <position position="815"/>
    </location>
    <ligand>
        <name>ATP</name>
        <dbReference type="ChEBI" id="CHEBI:30616"/>
    </ligand>
</feature>
<accession>A0A6P4Y4M2</accession>
<keyword evidence="11 17" id="KW-1133">Transmembrane helix</keyword>
<keyword evidence="21" id="KW-1185">Reference proteome</keyword>
<feature type="domain" description="P-type ATPase C-terminal" evidence="20">
    <location>
        <begin position="837"/>
        <end position="1089"/>
    </location>
</feature>
<evidence type="ECO:0000256" key="13">
    <source>
        <dbReference type="ARBA" id="ARBA00034036"/>
    </source>
</evidence>
<dbReference type="NCBIfam" id="TIGR01652">
    <property type="entry name" value="ATPase-Plipid"/>
    <property type="match status" value="1"/>
</dbReference>
<evidence type="ECO:0000256" key="1">
    <source>
        <dbReference type="ARBA" id="ARBA00001946"/>
    </source>
</evidence>
<evidence type="ECO:0000256" key="3">
    <source>
        <dbReference type="ARBA" id="ARBA00008109"/>
    </source>
</evidence>
<dbReference type="GO" id="GO:0005886">
    <property type="term" value="C:plasma membrane"/>
    <property type="evidence" value="ECO:0007669"/>
    <property type="project" value="TreeGrafter"/>
</dbReference>
<feature type="transmembrane region" description="Helical" evidence="17">
    <location>
        <begin position="59"/>
        <end position="76"/>
    </location>
</feature>
<keyword evidence="4" id="KW-0813">Transport</keyword>
<feature type="domain" description="P-type ATPase N-terminal" evidence="19">
    <location>
        <begin position="19"/>
        <end position="84"/>
    </location>
</feature>
<keyword evidence="9 16" id="KW-0460">Magnesium</keyword>
<name>A0A6P4Y4M2_BRABE</name>
<evidence type="ECO:0000256" key="18">
    <source>
        <dbReference type="SAM" id="MobiDB-lite"/>
    </source>
</evidence>
<dbReference type="GO" id="GO:0005548">
    <property type="term" value="F:phospholipid transporter activity"/>
    <property type="evidence" value="ECO:0007669"/>
    <property type="project" value="UniProtKB-ARBA"/>
</dbReference>
<dbReference type="SFLD" id="SFLDF00027">
    <property type="entry name" value="p-type_atpase"/>
    <property type="match status" value="1"/>
</dbReference>
<evidence type="ECO:0000256" key="17">
    <source>
        <dbReference type="RuleBase" id="RU362033"/>
    </source>
</evidence>
<dbReference type="Pfam" id="PF16212">
    <property type="entry name" value="PhoLip_ATPase_C"/>
    <property type="match status" value="1"/>
</dbReference>
<feature type="binding site" evidence="15">
    <location>
        <position position="398"/>
    </location>
    <ligand>
        <name>ATP</name>
        <dbReference type="ChEBI" id="CHEBI:30616"/>
    </ligand>
</feature>
<evidence type="ECO:0000256" key="4">
    <source>
        <dbReference type="ARBA" id="ARBA00022448"/>
    </source>
</evidence>
<feature type="transmembrane region" description="Helical" evidence="17">
    <location>
        <begin position="900"/>
        <end position="921"/>
    </location>
</feature>
<feature type="compositionally biased region" description="Basic residues" evidence="18">
    <location>
        <begin position="1112"/>
        <end position="1125"/>
    </location>
</feature>
<keyword evidence="8 15" id="KW-0067">ATP-binding</keyword>
<dbReference type="RefSeq" id="XP_019619341.1">
    <property type="nucleotide sequence ID" value="XM_019763782.1"/>
</dbReference>
<keyword evidence="6 16" id="KW-0479">Metal-binding</keyword>
<feature type="binding site" evidence="15">
    <location>
        <position position="678"/>
    </location>
    <ligand>
        <name>ATP</name>
        <dbReference type="ChEBI" id="CHEBI:30616"/>
    </ligand>
</feature>
<feature type="binding site" evidence="16">
    <location>
        <position position="398"/>
    </location>
    <ligand>
        <name>Mg(2+)</name>
        <dbReference type="ChEBI" id="CHEBI:18420"/>
    </ligand>
</feature>
<comment type="cofactor">
    <cofactor evidence="1 16">
        <name>Mg(2+)</name>
        <dbReference type="ChEBI" id="CHEBI:18420"/>
    </cofactor>
</comment>
<keyword evidence="12 17" id="KW-0472">Membrane</keyword>
<dbReference type="SUPFAM" id="SSF56784">
    <property type="entry name" value="HAD-like"/>
    <property type="match status" value="1"/>
</dbReference>
<feature type="binding site" evidence="16">
    <location>
        <position position="396"/>
    </location>
    <ligand>
        <name>Mg(2+)</name>
        <dbReference type="ChEBI" id="CHEBI:18420"/>
    </ligand>
</feature>
<evidence type="ECO:0000256" key="15">
    <source>
        <dbReference type="PIRSR" id="PIRSR606539-2"/>
    </source>
</evidence>
<feature type="transmembrane region" description="Helical" evidence="17">
    <location>
        <begin position="276"/>
        <end position="306"/>
    </location>
</feature>
<evidence type="ECO:0000256" key="2">
    <source>
        <dbReference type="ARBA" id="ARBA00004127"/>
    </source>
</evidence>
<dbReference type="InterPro" id="IPR018303">
    <property type="entry name" value="ATPase_P-typ_P_site"/>
</dbReference>
<dbReference type="FunFam" id="2.70.150.10:FF:000025">
    <property type="entry name" value="Phospholipid-transporting ATPase"/>
    <property type="match status" value="1"/>
</dbReference>
<dbReference type="PROSITE" id="PS00154">
    <property type="entry name" value="ATPASE_E1_E2"/>
    <property type="match status" value="1"/>
</dbReference>
<dbReference type="RefSeq" id="XP_019619338.1">
    <property type="nucleotide sequence ID" value="XM_019763779.1"/>
</dbReference>
<organism evidence="21 22">
    <name type="scientific">Branchiostoma belcheri</name>
    <name type="common">Amphioxus</name>
    <dbReference type="NCBI Taxonomy" id="7741"/>
    <lineage>
        <taxon>Eukaryota</taxon>
        <taxon>Metazoa</taxon>
        <taxon>Chordata</taxon>
        <taxon>Cephalochordata</taxon>
        <taxon>Leptocardii</taxon>
        <taxon>Amphioxiformes</taxon>
        <taxon>Branchiostomatidae</taxon>
        <taxon>Branchiostoma</taxon>
    </lineage>
</organism>
<evidence type="ECO:0000313" key="21">
    <source>
        <dbReference type="Proteomes" id="UP000515135"/>
    </source>
</evidence>
<dbReference type="InterPro" id="IPR023298">
    <property type="entry name" value="ATPase_P-typ_TM_dom_sf"/>
</dbReference>
<keyword evidence="5 17" id="KW-0812">Transmembrane</keyword>
<sequence>MKGCLNCFRKKEEEVERKIRTNDLEYNKQFGYASNYISTSKYNVFTFLPINLFEQLQRVANAYFVILLILQVIPAISSLTPVTTAVPLVIVLSITALKDLVDDVRRHQSDNLVNNRKSQVLRNGVLTEENWMNVQVGDIIRMESDAFVAADLLLLSTSEPHGLCYIETAELDGETNLKCRQALVETAELGDDIHSLGQFNGHITCEPPNNKLDKFEGTLEWNGEKFSLCNDQILLRGCVLRNTQWCYGVVVFAGQDTKLMMNSGQSRFKRTHIDQLMNVIVLWIFGFLVCMALICAIACGVWESYVGQYFRAYLPWEVFTNNPAEIAALVFLSYIIILNTVVPISLYVSVEIIRMGHSLFINWDSKMYYAAKHTPAKARTTTLNEELGQIEYVFSDKTGTLTQNIMAFNKCSINGKLYGDVYDKDGNPMDITEFTKKVDFSGNVYSDKSFTFYDQTLLDDINKGDENVTNFFRLLALCHTVMPEEKNGLLEYQAQSPDEGALVSAAKNFGTVFLARTPNTITIKDQDKEVTYELLHILDFNNVRKRMSVIVRTTDGKLLLLCKGADSIIYEHLSQNCSDLQAVTTEHLNKFACDGLRTLCLASKELDPNYYEEWKSRHHEASTSLEDRDEKLDVVYEEIEQDMMLLGATAIEDKLQDGVPDTIANLADANMKIWVLTGDKQETAINIGYSCNMLTDEMEDVFIVGAHSKEEVRVELANAFKKIKDMVGCREVMIKDPRATSMVDMGDKEFALVINGHSLVYALEKEMEIEFLNVASLSKAVICCRVTPLQKALVVELVKKHKQAVTLAIGDGANDVSMIKAAHIGVGISGQEGMQAVLASDFSFAQFRYLERLLLVHGRWSYYRMCKFLKYFFYKNFAFTLCHFWYSFFVGFSAQTVYDQWFITFYNIMYTSLPVLAMALFDQDVNEDNCVKYPKLYVPGQYNLFFNKKIFLISLLHGVLTSLALFFIPYGAVCEAMRSDGKDFESHQVFGLTIGTALVITVSLQIGLDTAYWTGINHFFIWGSIAWYFGASLIVYSDGLYKLAQFPFVGVARNVLSQPTLWFTVLLTVLVCLLPVVAIRFLMRDLRPTLSDRIRLAQQLSKTSKRTTSQLLRRKSSRLSHRPSSRRSGYAFAHQEGFGRLITSGTIKMRQKKIGQRLSEHNLKERASAEDLQYDV</sequence>
<evidence type="ECO:0000259" key="20">
    <source>
        <dbReference type="Pfam" id="PF16212"/>
    </source>
</evidence>
<feature type="binding site" evidence="16">
    <location>
        <position position="815"/>
    </location>
    <ligand>
        <name>Mg(2+)</name>
        <dbReference type="ChEBI" id="CHEBI:18420"/>
    </ligand>
</feature>
<dbReference type="InterPro" id="IPR044492">
    <property type="entry name" value="P_typ_ATPase_HD_dom"/>
</dbReference>
<feature type="binding site" evidence="15">
    <location>
        <position position="396"/>
    </location>
    <ligand>
        <name>ATP</name>
        <dbReference type="ChEBI" id="CHEBI:30616"/>
    </ligand>
</feature>
<feature type="transmembrane region" description="Helical" evidence="17">
    <location>
        <begin position="950"/>
        <end position="969"/>
    </location>
</feature>
<evidence type="ECO:0000313" key="23">
    <source>
        <dbReference type="RefSeq" id="XP_019619341.1"/>
    </source>
</evidence>
<dbReference type="EC" id="7.6.2.1" evidence="17"/>
<feature type="binding site" evidence="15">
    <location>
        <position position="397"/>
    </location>
    <ligand>
        <name>ATP</name>
        <dbReference type="ChEBI" id="CHEBI:30616"/>
    </ligand>
</feature>
<comment type="similarity">
    <text evidence="3 17">Belongs to the cation transport ATPase (P-type) (TC 3.A.3) family. Type IV subfamily.</text>
</comment>
<dbReference type="OrthoDB" id="377733at2759"/>
<dbReference type="PANTHER" id="PTHR24092:SF190">
    <property type="entry name" value="PHOSPHOLIPID-TRANSPORTING ATPASE"/>
    <property type="match status" value="1"/>
</dbReference>
<feature type="binding site" evidence="15">
    <location>
        <position position="814"/>
    </location>
    <ligand>
        <name>ATP</name>
        <dbReference type="ChEBI" id="CHEBI:30616"/>
    </ligand>
</feature>
<dbReference type="PRINTS" id="PR00119">
    <property type="entry name" value="CATATPASE"/>
</dbReference>
<gene>
    <name evidence="22 23" type="primary">LOC109466136</name>
</gene>
<dbReference type="GO" id="GO:0005802">
    <property type="term" value="C:trans-Golgi network"/>
    <property type="evidence" value="ECO:0007669"/>
    <property type="project" value="TreeGrafter"/>
</dbReference>
<feature type="transmembrane region" description="Helical" evidence="17">
    <location>
        <begin position="872"/>
        <end position="894"/>
    </location>
</feature>
<dbReference type="InterPro" id="IPR006539">
    <property type="entry name" value="P-type_ATPase_IV"/>
</dbReference>
<evidence type="ECO:0000256" key="10">
    <source>
        <dbReference type="ARBA" id="ARBA00022967"/>
    </source>
</evidence>
<feature type="active site" description="4-aspartylphosphate intermediate" evidence="14">
    <location>
        <position position="396"/>
    </location>
</feature>
<dbReference type="GeneID" id="109466136"/>
<dbReference type="NCBIfam" id="TIGR01494">
    <property type="entry name" value="ATPase_P-type"/>
    <property type="match status" value="1"/>
</dbReference>
<dbReference type="SFLD" id="SFLDS00003">
    <property type="entry name" value="Haloacid_Dehalogenase"/>
    <property type="match status" value="1"/>
</dbReference>
<keyword evidence="7 15" id="KW-0547">Nucleotide-binding</keyword>
<feature type="transmembrane region" description="Helical" evidence="17">
    <location>
        <begin position="326"/>
        <end position="348"/>
    </location>
</feature>
<evidence type="ECO:0000256" key="14">
    <source>
        <dbReference type="PIRSR" id="PIRSR606539-1"/>
    </source>
</evidence>
<proteinExistence type="inferred from homology"/>